<dbReference type="Proteomes" id="UP001153069">
    <property type="component" value="Unassembled WGS sequence"/>
</dbReference>
<gene>
    <name evidence="1" type="ORF">SEMRO_1701_G292150.1</name>
</gene>
<dbReference type="AlphaFoldDB" id="A0A9N8HU65"/>
<dbReference type="EMBL" id="CAICTM010001699">
    <property type="protein sequence ID" value="CAB9525612.1"/>
    <property type="molecule type" value="Genomic_DNA"/>
</dbReference>
<dbReference type="Gene3D" id="1.25.40.20">
    <property type="entry name" value="Ankyrin repeat-containing domain"/>
    <property type="match status" value="1"/>
</dbReference>
<comment type="caution">
    <text evidence="1">The sequence shown here is derived from an EMBL/GenBank/DDBJ whole genome shotgun (WGS) entry which is preliminary data.</text>
</comment>
<evidence type="ECO:0000313" key="1">
    <source>
        <dbReference type="EMBL" id="CAB9525612.1"/>
    </source>
</evidence>
<reference evidence="1" key="1">
    <citation type="submission" date="2020-06" db="EMBL/GenBank/DDBJ databases">
        <authorList>
            <consortium name="Plant Systems Biology data submission"/>
        </authorList>
    </citation>
    <scope>NUCLEOTIDE SEQUENCE</scope>
    <source>
        <strain evidence="1">D6</strain>
    </source>
</reference>
<organism evidence="1 2">
    <name type="scientific">Seminavis robusta</name>
    <dbReference type="NCBI Taxonomy" id="568900"/>
    <lineage>
        <taxon>Eukaryota</taxon>
        <taxon>Sar</taxon>
        <taxon>Stramenopiles</taxon>
        <taxon>Ochrophyta</taxon>
        <taxon>Bacillariophyta</taxon>
        <taxon>Bacillariophyceae</taxon>
        <taxon>Bacillariophycidae</taxon>
        <taxon>Naviculales</taxon>
        <taxon>Naviculaceae</taxon>
        <taxon>Seminavis</taxon>
    </lineage>
</organism>
<proteinExistence type="predicted"/>
<accession>A0A9N8HU65</accession>
<keyword evidence="2" id="KW-1185">Reference proteome</keyword>
<sequence length="314" mass="34602">MSSRSSLLSTCSGDPQAQQKRIIVEHATIEDVATAKRKLTEAGFDPNDCITAIDPLKTPQTVTGFWYSITPMTHFSFHGDLPMCRYILSQGGATTKVGDEIWYPLWAATNQGHLAVCQWLYKNGAKEDATAKTSVSISPLSLCWSLSNEKCWEIGEWFLANGAIHNDHSGEIDPSAWSELIRGGKQKQKRLLSCSQNVLKNRDTFQVFLMGTCVCPEFSLEALATKLETKLGSKNAAKTVLDLGVDSGKAKLLWTQLLETRKKSPVAKISGQVGVLKCIAEFVGVSAKELDIHHRLVEFLTTIDAEETKKSPNR</sequence>
<dbReference type="SUPFAM" id="SSF48403">
    <property type="entry name" value="Ankyrin repeat"/>
    <property type="match status" value="1"/>
</dbReference>
<protein>
    <submittedName>
        <fullName evidence="1">Ankyrin Repeat Protein</fullName>
    </submittedName>
</protein>
<dbReference type="InterPro" id="IPR036770">
    <property type="entry name" value="Ankyrin_rpt-contain_sf"/>
</dbReference>
<evidence type="ECO:0000313" key="2">
    <source>
        <dbReference type="Proteomes" id="UP001153069"/>
    </source>
</evidence>
<dbReference type="OrthoDB" id="539213at2759"/>
<name>A0A9N8HU65_9STRA</name>